<comment type="caution">
    <text evidence="1">The sequence shown here is derived from an EMBL/GenBank/DDBJ whole genome shotgun (WGS) entry which is preliminary data.</text>
</comment>
<dbReference type="Proteomes" id="UP001150581">
    <property type="component" value="Unassembled WGS sequence"/>
</dbReference>
<sequence>MEAVYPPQGESSSDIVLVPSTAGQRKEMVAQMGLAMLYASLKHRAWPTTHFYSVLISALGHAGMISELRQVFEVIIPAVMRKLPPALRINPAFTPSPIIWTMAIREAAKSGDRVLAEYWFKEYRMSAMPIFREEASAYSRFVYRNQPKYARLFILGRPYYVVPQLRRALLDDGSVPEPWYDLREVEKQLEMDRLRALDKLPLSHLDAVRMMTIYATVDEHRDMESAELLADEIVALYQDSTVPKYSRPRGAADMALCWKLMVSGYLGVLRYQQQQIGYSASSVRKTKERLVYWYSEWSKAFKRANVHPDIPGHIRMALSKQEIGVIETIRRSIS</sequence>
<accession>A0ACC1I708</accession>
<evidence type="ECO:0000313" key="2">
    <source>
        <dbReference type="Proteomes" id="UP001150581"/>
    </source>
</evidence>
<gene>
    <name evidence="1" type="ORF">LPJ66_008185</name>
</gene>
<reference evidence="1" key="1">
    <citation type="submission" date="2022-07" db="EMBL/GenBank/DDBJ databases">
        <title>Phylogenomic reconstructions and comparative analyses of Kickxellomycotina fungi.</title>
        <authorList>
            <person name="Reynolds N.K."/>
            <person name="Stajich J.E."/>
            <person name="Barry K."/>
            <person name="Grigoriev I.V."/>
            <person name="Crous P."/>
            <person name="Smith M.E."/>
        </authorList>
    </citation>
    <scope>NUCLEOTIDE SEQUENCE</scope>
    <source>
        <strain evidence="1">Benny 63K</strain>
    </source>
</reference>
<evidence type="ECO:0000313" key="1">
    <source>
        <dbReference type="EMBL" id="KAJ1889157.1"/>
    </source>
</evidence>
<dbReference type="EMBL" id="JANBPG010001598">
    <property type="protein sequence ID" value="KAJ1889157.1"/>
    <property type="molecule type" value="Genomic_DNA"/>
</dbReference>
<protein>
    <submittedName>
        <fullName evidence="1">Uncharacterized protein</fullName>
    </submittedName>
</protein>
<organism evidence="1 2">
    <name type="scientific">Kickxella alabastrina</name>
    <dbReference type="NCBI Taxonomy" id="61397"/>
    <lineage>
        <taxon>Eukaryota</taxon>
        <taxon>Fungi</taxon>
        <taxon>Fungi incertae sedis</taxon>
        <taxon>Zoopagomycota</taxon>
        <taxon>Kickxellomycotina</taxon>
        <taxon>Kickxellomycetes</taxon>
        <taxon>Kickxellales</taxon>
        <taxon>Kickxellaceae</taxon>
        <taxon>Kickxella</taxon>
    </lineage>
</organism>
<name>A0ACC1I708_9FUNG</name>
<keyword evidence="2" id="KW-1185">Reference proteome</keyword>
<proteinExistence type="predicted"/>